<reference evidence="13" key="1">
    <citation type="submission" date="2009-03" db="EMBL/GenBank/DDBJ databases">
        <title>Caligus clemensi ESTs and full-length cDNAs.</title>
        <authorList>
            <person name="Yasuike M."/>
            <person name="von Schalburg K."/>
            <person name="Cooper G."/>
            <person name="Leong J."/>
            <person name="Jones S.R.M."/>
            <person name="Koop B.F."/>
        </authorList>
    </citation>
    <scope>NUCLEOTIDE SEQUENCE</scope>
    <source>
        <tissue evidence="13">Whole</tissue>
    </source>
</reference>
<dbReference type="Pfam" id="PF00876">
    <property type="entry name" value="Innexin"/>
    <property type="match status" value="1"/>
</dbReference>
<keyword evidence="10 12" id="KW-0472">Membrane</keyword>
<evidence type="ECO:0000256" key="1">
    <source>
        <dbReference type="ARBA" id="ARBA00004610"/>
    </source>
</evidence>
<dbReference type="GO" id="GO:0034220">
    <property type="term" value="P:monoatomic ion transmembrane transport"/>
    <property type="evidence" value="ECO:0007669"/>
    <property type="project" value="UniProtKB-KW"/>
</dbReference>
<evidence type="ECO:0000256" key="6">
    <source>
        <dbReference type="ARBA" id="ARBA00022868"/>
    </source>
</evidence>
<dbReference type="PROSITE" id="PS51013">
    <property type="entry name" value="PANNEXIN"/>
    <property type="match status" value="1"/>
</dbReference>
<keyword evidence="9 12" id="KW-0406">Ion transport</keyword>
<dbReference type="GO" id="GO:0005886">
    <property type="term" value="C:plasma membrane"/>
    <property type="evidence" value="ECO:0007669"/>
    <property type="project" value="UniProtKB-SubCell"/>
</dbReference>
<dbReference type="GO" id="GO:0007602">
    <property type="term" value="P:phototransduction"/>
    <property type="evidence" value="ECO:0007669"/>
    <property type="project" value="TreeGrafter"/>
</dbReference>
<evidence type="ECO:0000256" key="4">
    <source>
        <dbReference type="ARBA" id="ARBA00022475"/>
    </source>
</evidence>
<keyword evidence="7" id="KW-0965">Cell junction</keyword>
<evidence type="ECO:0000256" key="12">
    <source>
        <dbReference type="RuleBase" id="RU010713"/>
    </source>
</evidence>
<evidence type="ECO:0000256" key="5">
    <source>
        <dbReference type="ARBA" id="ARBA00022692"/>
    </source>
</evidence>
<evidence type="ECO:0000313" key="13">
    <source>
        <dbReference type="EMBL" id="ACO15419.1"/>
    </source>
</evidence>
<name>C1C2B6_CALCM</name>
<feature type="transmembrane region" description="Helical" evidence="12">
    <location>
        <begin position="31"/>
        <end position="49"/>
    </location>
</feature>
<dbReference type="PANTHER" id="PTHR11893">
    <property type="entry name" value="INNEXIN"/>
    <property type="match status" value="1"/>
</dbReference>
<evidence type="ECO:0000256" key="8">
    <source>
        <dbReference type="ARBA" id="ARBA00022989"/>
    </source>
</evidence>
<evidence type="ECO:0000256" key="3">
    <source>
        <dbReference type="ARBA" id="ARBA00022448"/>
    </source>
</evidence>
<evidence type="ECO:0000256" key="10">
    <source>
        <dbReference type="ARBA" id="ARBA00023136"/>
    </source>
</evidence>
<keyword evidence="11 12" id="KW-0407">Ion channel</keyword>
<keyword evidence="3 12" id="KW-0813">Transport</keyword>
<dbReference type="GO" id="GO:0005243">
    <property type="term" value="F:gap junction channel activity"/>
    <property type="evidence" value="ECO:0007669"/>
    <property type="project" value="TreeGrafter"/>
</dbReference>
<evidence type="ECO:0000256" key="2">
    <source>
        <dbReference type="ARBA" id="ARBA00004651"/>
    </source>
</evidence>
<proteinExistence type="evidence at transcript level"/>
<evidence type="ECO:0000256" key="11">
    <source>
        <dbReference type="ARBA" id="ARBA00023303"/>
    </source>
</evidence>
<keyword evidence="8 12" id="KW-1133">Transmembrane helix</keyword>
<comment type="similarity">
    <text evidence="12">Belongs to the pannexin family.</text>
</comment>
<dbReference type="PRINTS" id="PR01262">
    <property type="entry name" value="INNEXIN"/>
</dbReference>
<evidence type="ECO:0000256" key="9">
    <source>
        <dbReference type="ARBA" id="ARBA00023065"/>
    </source>
</evidence>
<protein>
    <recommendedName>
        <fullName evidence="12">Innexin</fullName>
    </recommendedName>
</protein>
<accession>C1C2B6</accession>
<feature type="transmembrane region" description="Helical" evidence="12">
    <location>
        <begin position="184"/>
        <end position="206"/>
    </location>
</feature>
<dbReference type="AlphaFoldDB" id="C1C2B6"/>
<dbReference type="PANTHER" id="PTHR11893:SF41">
    <property type="entry name" value="INNEXIN INX2"/>
    <property type="match status" value="1"/>
</dbReference>
<comment type="subcellular location">
    <subcellularLocation>
        <location evidence="1">Cell junction</location>
        <location evidence="1">Gap junction</location>
    </subcellularLocation>
    <subcellularLocation>
        <location evidence="2 12">Cell membrane</location>
        <topology evidence="2 12">Multi-pass membrane protein</topology>
    </subcellularLocation>
</comment>
<feature type="transmembrane region" description="Helical" evidence="12">
    <location>
        <begin position="279"/>
        <end position="300"/>
    </location>
</feature>
<comment type="function">
    <text evidence="12">Structural component of the gap junctions.</text>
</comment>
<feature type="transmembrane region" description="Helical" evidence="12">
    <location>
        <begin position="104"/>
        <end position="123"/>
    </location>
</feature>
<dbReference type="EMBL" id="BT080995">
    <property type="protein sequence ID" value="ACO15419.1"/>
    <property type="molecule type" value="mRNA"/>
</dbReference>
<keyword evidence="4" id="KW-1003">Cell membrane</keyword>
<keyword evidence="5 12" id="KW-0812">Transmembrane</keyword>
<gene>
    <name evidence="13" type="primary">INX2</name>
    <name evidence="12" type="synonym">inx</name>
</gene>
<dbReference type="InterPro" id="IPR000990">
    <property type="entry name" value="Innexin"/>
</dbReference>
<evidence type="ECO:0000256" key="7">
    <source>
        <dbReference type="ARBA" id="ARBA00022949"/>
    </source>
</evidence>
<sequence>MAHLLQDLVKFFNFDEVEIDSWNFKLFHKGTALLFFIGSLVGVLSQYFGQPISCDFKSVDRNLANDYCWIHGSSYIRPEYQLHMKCITDLEGIVSADDAPDTSYYQWVTFIMLFQAGITLFPYKIWSYLEGGLISSFGTEGRSAILLSEDVKFDEEEIGGSVLLEKALFKYVKFFRSNFHHNNLYFFQFFCCEVLNYALLIFNFWITDIFLHGKFHYYGWNVLDYYWMSKALRESSVNPFCQAFPTEVSCTVPNVGAAGGEQFHNGFCVLSQNIINEKVYLVLWFWLVFVMVLSIVNLLYRVCTICFDDLRVFLIKKRIYTRNNSDWMDSLEYVMSKCYIGDWFVLCQLRKNVNRFFFREFVKELMMELKHRPKKSANQKVNFDDKFMEDILEREKSSEV</sequence>
<keyword evidence="6" id="KW-0303">Gap junction</keyword>
<dbReference type="GO" id="GO:0005921">
    <property type="term" value="C:gap junction"/>
    <property type="evidence" value="ECO:0007669"/>
    <property type="project" value="UniProtKB-SubCell"/>
</dbReference>
<organism evidence="13">
    <name type="scientific">Caligus clemensi</name>
    <name type="common">Sea louse</name>
    <dbReference type="NCBI Taxonomy" id="344056"/>
    <lineage>
        <taxon>Eukaryota</taxon>
        <taxon>Metazoa</taxon>
        <taxon>Ecdysozoa</taxon>
        <taxon>Arthropoda</taxon>
        <taxon>Crustacea</taxon>
        <taxon>Multicrustacea</taxon>
        <taxon>Hexanauplia</taxon>
        <taxon>Copepoda</taxon>
        <taxon>Siphonostomatoida</taxon>
        <taxon>Caligidae</taxon>
        <taxon>Caligus</taxon>
    </lineage>
</organism>